<dbReference type="AlphaFoldDB" id="A0A7X2TG75"/>
<keyword evidence="1" id="KW-0472">Membrane</keyword>
<keyword evidence="3" id="KW-1185">Reference proteome</keyword>
<keyword evidence="1" id="KW-0812">Transmembrane</keyword>
<dbReference type="Proteomes" id="UP000461880">
    <property type="component" value="Unassembled WGS sequence"/>
</dbReference>
<gene>
    <name evidence="2" type="ORF">FYJ51_04805</name>
</gene>
<feature type="transmembrane region" description="Helical" evidence="1">
    <location>
        <begin position="89"/>
        <end position="111"/>
    </location>
</feature>
<organism evidence="2 3">
    <name type="scientific">Stecheria intestinalis</name>
    <dbReference type="NCBI Taxonomy" id="2606630"/>
    <lineage>
        <taxon>Bacteria</taxon>
        <taxon>Bacillati</taxon>
        <taxon>Bacillota</taxon>
        <taxon>Erysipelotrichia</taxon>
        <taxon>Erysipelotrichales</taxon>
        <taxon>Erysipelotrichaceae</taxon>
        <taxon>Stecheria</taxon>
    </lineage>
</organism>
<dbReference type="RefSeq" id="WP_105305179.1">
    <property type="nucleotide sequence ID" value="NZ_JAQXPC010000077.1"/>
</dbReference>
<reference evidence="2 3" key="1">
    <citation type="submission" date="2019-08" db="EMBL/GenBank/DDBJ databases">
        <title>In-depth cultivation of the pig gut microbiome towards novel bacterial diversity and tailored functional studies.</title>
        <authorList>
            <person name="Wylensek D."/>
            <person name="Hitch T.C.A."/>
            <person name="Clavel T."/>
        </authorList>
    </citation>
    <scope>NUCLEOTIDE SEQUENCE [LARGE SCALE GENOMIC DNA]</scope>
    <source>
        <strain evidence="2 3">Oil+RF-744-GAM-WT-6</strain>
    </source>
</reference>
<feature type="transmembrane region" description="Helical" evidence="1">
    <location>
        <begin position="58"/>
        <end position="77"/>
    </location>
</feature>
<evidence type="ECO:0000313" key="2">
    <source>
        <dbReference type="EMBL" id="MSS58221.1"/>
    </source>
</evidence>
<comment type="caution">
    <text evidence="2">The sequence shown here is derived from an EMBL/GenBank/DDBJ whole genome shotgun (WGS) entry which is preliminary data.</text>
</comment>
<sequence length="121" mass="12599">MTSEYLWLAAQNLLSPGIGILMEGEGESGAAAQTNSVGDFFTALGKIVTEFRTGFGNIFLPVAIVCVAICAFKILIASNQNEVGSAKKWLIGILVAVVLFYFAPVLINTIAEAAKTAAAGS</sequence>
<dbReference type="EMBL" id="VUMN01000008">
    <property type="protein sequence ID" value="MSS58221.1"/>
    <property type="molecule type" value="Genomic_DNA"/>
</dbReference>
<proteinExistence type="predicted"/>
<protein>
    <submittedName>
        <fullName evidence="2">Uncharacterized protein</fullName>
    </submittedName>
</protein>
<dbReference type="InterPro" id="IPR043993">
    <property type="entry name" value="T4SS_pilin"/>
</dbReference>
<name>A0A7X2TG75_9FIRM</name>
<accession>A0A7X2TG75</accession>
<evidence type="ECO:0000313" key="3">
    <source>
        <dbReference type="Proteomes" id="UP000461880"/>
    </source>
</evidence>
<dbReference type="Pfam" id="PF18895">
    <property type="entry name" value="T4SS_pilin"/>
    <property type="match status" value="1"/>
</dbReference>
<keyword evidence="1" id="KW-1133">Transmembrane helix</keyword>
<evidence type="ECO:0000256" key="1">
    <source>
        <dbReference type="SAM" id="Phobius"/>
    </source>
</evidence>